<dbReference type="AlphaFoldDB" id="A0A7D5VC53"/>
<proteinExistence type="predicted"/>
<sequence>MAFLDTLNDSLTKERGGRHGGKGHEFQRYWALCHLLQIDLQHDDYLILLEFIEDVAVLNSEVTPDQMTLFQLKKKEGSATKWTKTTLAKPPKDGKSILAKLHESKSIAKDETAAISFVSNAPVELKLETGDDSTAFSELSASQIDPKLLAELKTSVAAEIGCDVGEVDFANLKFIRSPLAMDDLESHTMGRVATYLADKFPDHSPRADILCKAVYSELKVKATSTEEAASFADLKRIRGISKTQFSAMVALTLSRKSDSDVIDGFLAGLTQENVPYVQRELIRRAARQFIVEKAGRGNALLSLLQNNVEKLLQQLPDNLVTSWDVANWLVDQISTQNTATDFSILDRNYMIAATLYWMSQ</sequence>
<accession>A0A7D5VC53</accession>
<organism evidence="2 3">
    <name type="scientific">Chitinibacter fontanus</name>
    <dbReference type="NCBI Taxonomy" id="1737446"/>
    <lineage>
        <taxon>Bacteria</taxon>
        <taxon>Pseudomonadati</taxon>
        <taxon>Pseudomonadota</taxon>
        <taxon>Betaproteobacteria</taxon>
        <taxon>Neisseriales</taxon>
        <taxon>Chitinibacteraceae</taxon>
        <taxon>Chitinibacter</taxon>
    </lineage>
</organism>
<dbReference type="Pfam" id="PF14130">
    <property type="entry name" value="Cap4_nuclease"/>
    <property type="match status" value="1"/>
</dbReference>
<evidence type="ECO:0000259" key="1">
    <source>
        <dbReference type="Pfam" id="PF14130"/>
    </source>
</evidence>
<dbReference type="KEGG" id="cfon:HZU75_14570"/>
<protein>
    <submittedName>
        <fullName evidence="2">DUF4297 domain-containing protein</fullName>
    </submittedName>
</protein>
<feature type="domain" description="CD-NTase associated protein 4-like DNA endonuclease" evidence="1">
    <location>
        <begin position="15"/>
        <end position="222"/>
    </location>
</feature>
<keyword evidence="3" id="KW-1185">Reference proteome</keyword>
<dbReference type="Proteomes" id="UP000510822">
    <property type="component" value="Chromosome"/>
</dbReference>
<dbReference type="EMBL" id="CP058952">
    <property type="protein sequence ID" value="QLI82653.1"/>
    <property type="molecule type" value="Genomic_DNA"/>
</dbReference>
<dbReference type="GO" id="GO:0004518">
    <property type="term" value="F:nuclease activity"/>
    <property type="evidence" value="ECO:0007669"/>
    <property type="project" value="InterPro"/>
</dbReference>
<name>A0A7D5VC53_9NEIS</name>
<dbReference type="RefSeq" id="WP_180306729.1">
    <property type="nucleotide sequence ID" value="NZ_CP058952.1"/>
</dbReference>
<evidence type="ECO:0000313" key="3">
    <source>
        <dbReference type="Proteomes" id="UP000510822"/>
    </source>
</evidence>
<evidence type="ECO:0000313" key="2">
    <source>
        <dbReference type="EMBL" id="QLI82653.1"/>
    </source>
</evidence>
<gene>
    <name evidence="2" type="ORF">HZU75_14570</name>
</gene>
<reference evidence="2 3" key="1">
    <citation type="journal article" date="2016" name="Int. J. Syst. Evol. Microbiol.">
        <title>Chitinibacter fontanus sp. nov., isolated from a spring.</title>
        <authorList>
            <person name="Sheu S.Y."/>
            <person name="Li Y.S."/>
            <person name="Young C.C."/>
            <person name="Chen W.M."/>
        </authorList>
    </citation>
    <scope>NUCLEOTIDE SEQUENCE [LARGE SCALE GENOMIC DNA]</scope>
    <source>
        <strain evidence="2 3">STM-7</strain>
    </source>
</reference>
<dbReference type="InterPro" id="IPR025382">
    <property type="entry name" value="Cap4-like_endonuclease_dom"/>
</dbReference>